<dbReference type="GO" id="GO:0000160">
    <property type="term" value="P:phosphorelay signal transduction system"/>
    <property type="evidence" value="ECO:0007669"/>
    <property type="project" value="InterPro"/>
</dbReference>
<dbReference type="SUPFAM" id="SSF52172">
    <property type="entry name" value="CheY-like"/>
    <property type="match status" value="1"/>
</dbReference>
<dbReference type="PRINTS" id="PR00038">
    <property type="entry name" value="HTHLUXR"/>
</dbReference>
<evidence type="ECO:0000256" key="2">
    <source>
        <dbReference type="ARBA" id="ARBA00023125"/>
    </source>
</evidence>
<keyword evidence="7" id="KW-1185">Reference proteome</keyword>
<dbReference type="GO" id="GO:0006355">
    <property type="term" value="P:regulation of DNA-templated transcription"/>
    <property type="evidence" value="ECO:0007669"/>
    <property type="project" value="InterPro"/>
</dbReference>
<protein>
    <submittedName>
        <fullName evidence="6">Transcriptional regulator, LuxR family</fullName>
    </submittedName>
</protein>
<comment type="caution">
    <text evidence="6">The sequence shown here is derived from an EMBL/GenBank/DDBJ whole genome shotgun (WGS) entry which is preliminary data.</text>
</comment>
<dbReference type="RefSeq" id="WP_124705119.1">
    <property type="nucleotide sequence ID" value="NZ_BGOW01000017.1"/>
</dbReference>
<organism evidence="6 7">
    <name type="scientific">Sulfuriferula multivorans</name>
    <dbReference type="NCBI Taxonomy" id="1559896"/>
    <lineage>
        <taxon>Bacteria</taxon>
        <taxon>Pseudomonadati</taxon>
        <taxon>Pseudomonadota</taxon>
        <taxon>Betaproteobacteria</taxon>
        <taxon>Nitrosomonadales</taxon>
        <taxon>Sulfuricellaceae</taxon>
        <taxon>Sulfuriferula</taxon>
    </lineage>
</organism>
<dbReference type="GO" id="GO:0003677">
    <property type="term" value="F:DNA binding"/>
    <property type="evidence" value="ECO:0007669"/>
    <property type="project" value="UniProtKB-KW"/>
</dbReference>
<dbReference type="InterPro" id="IPR000792">
    <property type="entry name" value="Tscrpt_reg_LuxR_C"/>
</dbReference>
<dbReference type="Pfam" id="PF00072">
    <property type="entry name" value="Response_reg"/>
    <property type="match status" value="1"/>
</dbReference>
<dbReference type="OrthoDB" id="3623000at2"/>
<dbReference type="PANTHER" id="PTHR45566:SF1">
    <property type="entry name" value="HTH-TYPE TRANSCRIPTIONAL REGULATOR YHJB-RELATED"/>
    <property type="match status" value="1"/>
</dbReference>
<gene>
    <name evidence="6" type="ORF">SFMTTN_2159</name>
</gene>
<sequence length="215" mass="23207">MKIILADDHALFREGARHLLQQMGKDVEVLEAGTCQEAIAHANQHEDIDLALLDLHMPGVTGVECVIHFQAAHPDVPIVVLSGSESRPNVQAVLDVGALGYIPKSSSSQVMLSAIRLVLSGGIYLPPLVMDHELAATEVMTAPQATSRGQTSCCLTERQMDVLKLLAAGKPNKLIARELGLGEGTIKVHLAGIFRTLEVNNRTEAVMEAQRRKLL</sequence>
<dbReference type="EMBL" id="BGOW01000017">
    <property type="protein sequence ID" value="GBL46346.1"/>
    <property type="molecule type" value="Genomic_DNA"/>
</dbReference>
<proteinExistence type="predicted"/>
<evidence type="ECO:0000259" key="4">
    <source>
        <dbReference type="PROSITE" id="PS50043"/>
    </source>
</evidence>
<reference evidence="6 7" key="1">
    <citation type="journal article" date="2019" name="Front. Microbiol.">
        <title>Genomes of Neutrophilic Sulfur-Oxidizing Chemolithoautotrophs Representing 9 Proteobacterial Species From 8 Genera.</title>
        <authorList>
            <person name="Watanabe T."/>
            <person name="Kojima H."/>
            <person name="Umezawa K."/>
            <person name="Hori C."/>
            <person name="Takasuka T.E."/>
            <person name="Kato Y."/>
            <person name="Fukui M."/>
        </authorList>
    </citation>
    <scope>NUCLEOTIDE SEQUENCE [LARGE SCALE GENOMIC DNA]</scope>
    <source>
        <strain evidence="6 7">TTN</strain>
    </source>
</reference>
<dbReference type="InterPro" id="IPR051015">
    <property type="entry name" value="EvgA-like"/>
</dbReference>
<evidence type="ECO:0000259" key="5">
    <source>
        <dbReference type="PROSITE" id="PS50110"/>
    </source>
</evidence>
<dbReference type="Gene3D" id="3.40.50.2300">
    <property type="match status" value="1"/>
</dbReference>
<keyword evidence="1 3" id="KW-0597">Phosphoprotein</keyword>
<evidence type="ECO:0000313" key="7">
    <source>
        <dbReference type="Proteomes" id="UP000286806"/>
    </source>
</evidence>
<dbReference type="PROSITE" id="PS50043">
    <property type="entry name" value="HTH_LUXR_2"/>
    <property type="match status" value="1"/>
</dbReference>
<keyword evidence="2" id="KW-0238">DNA-binding</keyword>
<dbReference type="SMART" id="SM00448">
    <property type="entry name" value="REC"/>
    <property type="match status" value="1"/>
</dbReference>
<dbReference type="Proteomes" id="UP000286806">
    <property type="component" value="Unassembled WGS sequence"/>
</dbReference>
<dbReference type="InterPro" id="IPR011006">
    <property type="entry name" value="CheY-like_superfamily"/>
</dbReference>
<feature type="modified residue" description="4-aspartylphosphate" evidence="3">
    <location>
        <position position="54"/>
    </location>
</feature>
<dbReference type="Pfam" id="PF00196">
    <property type="entry name" value="GerE"/>
    <property type="match status" value="1"/>
</dbReference>
<dbReference type="InterPro" id="IPR001789">
    <property type="entry name" value="Sig_transdc_resp-reg_receiver"/>
</dbReference>
<accession>A0A401JFG1</accession>
<dbReference type="InterPro" id="IPR058245">
    <property type="entry name" value="NreC/VraR/RcsB-like_REC"/>
</dbReference>
<dbReference type="CDD" id="cd17535">
    <property type="entry name" value="REC_NarL-like"/>
    <property type="match status" value="1"/>
</dbReference>
<dbReference type="InterPro" id="IPR016032">
    <property type="entry name" value="Sig_transdc_resp-reg_C-effctor"/>
</dbReference>
<dbReference type="PANTHER" id="PTHR45566">
    <property type="entry name" value="HTH-TYPE TRANSCRIPTIONAL REGULATOR YHJB-RELATED"/>
    <property type="match status" value="1"/>
</dbReference>
<evidence type="ECO:0000256" key="1">
    <source>
        <dbReference type="ARBA" id="ARBA00022553"/>
    </source>
</evidence>
<dbReference type="AlphaFoldDB" id="A0A401JFG1"/>
<dbReference type="SMART" id="SM00421">
    <property type="entry name" value="HTH_LUXR"/>
    <property type="match status" value="1"/>
</dbReference>
<dbReference type="PROSITE" id="PS50110">
    <property type="entry name" value="RESPONSE_REGULATORY"/>
    <property type="match status" value="1"/>
</dbReference>
<feature type="domain" description="HTH luxR-type" evidence="4">
    <location>
        <begin position="148"/>
        <end position="213"/>
    </location>
</feature>
<dbReference type="SUPFAM" id="SSF46894">
    <property type="entry name" value="C-terminal effector domain of the bipartite response regulators"/>
    <property type="match status" value="1"/>
</dbReference>
<evidence type="ECO:0000256" key="3">
    <source>
        <dbReference type="PROSITE-ProRule" id="PRU00169"/>
    </source>
</evidence>
<name>A0A401JFG1_9PROT</name>
<evidence type="ECO:0000313" key="6">
    <source>
        <dbReference type="EMBL" id="GBL46346.1"/>
    </source>
</evidence>
<feature type="domain" description="Response regulatory" evidence="5">
    <location>
        <begin position="2"/>
        <end position="119"/>
    </location>
</feature>
<dbReference type="CDD" id="cd06170">
    <property type="entry name" value="LuxR_C_like"/>
    <property type="match status" value="1"/>
</dbReference>